<dbReference type="InterPro" id="IPR036188">
    <property type="entry name" value="FAD/NAD-bd_sf"/>
</dbReference>
<evidence type="ECO:0000256" key="7">
    <source>
        <dbReference type="ARBA" id="ARBA00023002"/>
    </source>
</evidence>
<evidence type="ECO:0000256" key="5">
    <source>
        <dbReference type="ARBA" id="ARBA00022643"/>
    </source>
</evidence>
<comment type="cofactor">
    <cofactor evidence="2">
        <name>[4Fe-4S] cluster</name>
        <dbReference type="ChEBI" id="CHEBI:49883"/>
    </cofactor>
</comment>
<keyword evidence="9" id="KW-0411">Iron-sulfur</keyword>
<feature type="compositionally biased region" description="Basic and acidic residues" evidence="10">
    <location>
        <begin position="383"/>
        <end position="397"/>
    </location>
</feature>
<dbReference type="OrthoDB" id="3169239at2"/>
<keyword evidence="6" id="KW-0479">Metal-binding</keyword>
<dbReference type="SUPFAM" id="SSF51395">
    <property type="entry name" value="FMN-linked oxidoreductases"/>
    <property type="match status" value="1"/>
</dbReference>
<comment type="cofactor">
    <cofactor evidence="1">
        <name>FMN</name>
        <dbReference type="ChEBI" id="CHEBI:58210"/>
    </cofactor>
</comment>
<evidence type="ECO:0000259" key="11">
    <source>
        <dbReference type="Pfam" id="PF00724"/>
    </source>
</evidence>
<dbReference type="GO" id="GO:0046872">
    <property type="term" value="F:metal ion binding"/>
    <property type="evidence" value="ECO:0007669"/>
    <property type="project" value="UniProtKB-KW"/>
</dbReference>
<keyword evidence="8" id="KW-0408">Iron</keyword>
<evidence type="ECO:0000256" key="8">
    <source>
        <dbReference type="ARBA" id="ARBA00023004"/>
    </source>
</evidence>
<keyword evidence="4" id="KW-0285">Flavoprotein</keyword>
<dbReference type="Gene3D" id="3.20.20.70">
    <property type="entry name" value="Aldolase class I"/>
    <property type="match status" value="1"/>
</dbReference>
<protein>
    <submittedName>
        <fullName evidence="12">NADH:flavin oxidoreductase / NADH oxidase family protein</fullName>
    </submittedName>
</protein>
<dbReference type="InterPro" id="IPR013785">
    <property type="entry name" value="Aldolase_TIM"/>
</dbReference>
<dbReference type="EMBL" id="FNOT01000002">
    <property type="protein sequence ID" value="SDX63207.1"/>
    <property type="molecule type" value="Genomic_DNA"/>
</dbReference>
<evidence type="ECO:0000256" key="3">
    <source>
        <dbReference type="ARBA" id="ARBA00011048"/>
    </source>
</evidence>
<dbReference type="PANTHER" id="PTHR42917:SF2">
    <property type="entry name" value="2,4-DIENOYL-COA REDUCTASE [(2E)-ENOYL-COA-PRODUCING]"/>
    <property type="match status" value="1"/>
</dbReference>
<feature type="compositionally biased region" description="Polar residues" evidence="10">
    <location>
        <begin position="415"/>
        <end position="426"/>
    </location>
</feature>
<dbReference type="InterPro" id="IPR001155">
    <property type="entry name" value="OxRdtase_FMN_N"/>
</dbReference>
<dbReference type="Gene3D" id="3.50.50.60">
    <property type="entry name" value="FAD/NAD(P)-binding domain"/>
    <property type="match status" value="1"/>
</dbReference>
<dbReference type="RefSeq" id="WP_091151881.1">
    <property type="nucleotide sequence ID" value="NZ_FNOT01000002.1"/>
</dbReference>
<dbReference type="PANTHER" id="PTHR42917">
    <property type="entry name" value="2,4-DIENOYL-COA REDUCTASE"/>
    <property type="match status" value="1"/>
</dbReference>
<dbReference type="GO" id="GO:0016491">
    <property type="term" value="F:oxidoreductase activity"/>
    <property type="evidence" value="ECO:0007669"/>
    <property type="project" value="UniProtKB-KW"/>
</dbReference>
<accession>A0A1H3DA32</accession>
<dbReference type="InterPro" id="IPR051793">
    <property type="entry name" value="NADH:flavin_oxidoreductase"/>
</dbReference>
<feature type="domain" description="NADH:flavin oxidoreductase/NADH oxidase N-terminal" evidence="11">
    <location>
        <begin position="31"/>
        <end position="81"/>
    </location>
</feature>
<evidence type="ECO:0000256" key="6">
    <source>
        <dbReference type="ARBA" id="ARBA00022723"/>
    </source>
</evidence>
<dbReference type="AlphaFoldDB" id="A0A1H3DA32"/>
<dbReference type="Gene3D" id="3.40.50.720">
    <property type="entry name" value="NAD(P)-binding Rossmann-like Domain"/>
    <property type="match status" value="1"/>
</dbReference>
<feature type="region of interest" description="Disordered" evidence="10">
    <location>
        <begin position="383"/>
        <end position="426"/>
    </location>
</feature>
<dbReference type="Pfam" id="PF13450">
    <property type="entry name" value="NAD_binding_8"/>
    <property type="match status" value="1"/>
</dbReference>
<evidence type="ECO:0000256" key="2">
    <source>
        <dbReference type="ARBA" id="ARBA00001966"/>
    </source>
</evidence>
<organism evidence="12 13">
    <name type="scientific">Geodermatophilus africanus</name>
    <dbReference type="NCBI Taxonomy" id="1137993"/>
    <lineage>
        <taxon>Bacteria</taxon>
        <taxon>Bacillati</taxon>
        <taxon>Actinomycetota</taxon>
        <taxon>Actinomycetes</taxon>
        <taxon>Geodermatophilales</taxon>
        <taxon>Geodermatophilaceae</taxon>
        <taxon>Geodermatophilus</taxon>
    </lineage>
</organism>
<evidence type="ECO:0000313" key="12">
    <source>
        <dbReference type="EMBL" id="SDX63207.1"/>
    </source>
</evidence>
<keyword evidence="5" id="KW-0288">FMN</keyword>
<dbReference type="GO" id="GO:0010181">
    <property type="term" value="F:FMN binding"/>
    <property type="evidence" value="ECO:0007669"/>
    <property type="project" value="InterPro"/>
</dbReference>
<dbReference type="STRING" id="1137993.SAMN05660209_00910"/>
<gene>
    <name evidence="12" type="ORF">SAMN05660209_00910</name>
</gene>
<evidence type="ECO:0000313" key="13">
    <source>
        <dbReference type="Proteomes" id="UP000198921"/>
    </source>
</evidence>
<reference evidence="13" key="1">
    <citation type="submission" date="2016-10" db="EMBL/GenBank/DDBJ databases">
        <authorList>
            <person name="Varghese N."/>
            <person name="Submissions S."/>
        </authorList>
    </citation>
    <scope>NUCLEOTIDE SEQUENCE [LARGE SCALE GENOMIC DNA]</scope>
    <source>
        <strain evidence="13">DSM 45422</strain>
    </source>
</reference>
<keyword evidence="7" id="KW-0560">Oxidoreductase</keyword>
<name>A0A1H3DA32_9ACTN</name>
<dbReference type="Pfam" id="PF00724">
    <property type="entry name" value="Oxidored_FMN"/>
    <property type="match status" value="1"/>
</dbReference>
<dbReference type="GO" id="GO:0051536">
    <property type="term" value="F:iron-sulfur cluster binding"/>
    <property type="evidence" value="ECO:0007669"/>
    <property type="project" value="UniProtKB-KW"/>
</dbReference>
<dbReference type="PRINTS" id="PR00368">
    <property type="entry name" value="FADPNR"/>
</dbReference>
<dbReference type="Proteomes" id="UP000198921">
    <property type="component" value="Unassembled WGS sequence"/>
</dbReference>
<evidence type="ECO:0000256" key="1">
    <source>
        <dbReference type="ARBA" id="ARBA00001917"/>
    </source>
</evidence>
<evidence type="ECO:0000256" key="9">
    <source>
        <dbReference type="ARBA" id="ARBA00023014"/>
    </source>
</evidence>
<evidence type="ECO:0000256" key="4">
    <source>
        <dbReference type="ARBA" id="ARBA00022630"/>
    </source>
</evidence>
<comment type="similarity">
    <text evidence="3">In the N-terminal section; belongs to the NADH:flavin oxidoreductase/NADH oxidase family.</text>
</comment>
<dbReference type="SUPFAM" id="SSF51905">
    <property type="entry name" value="FAD/NAD(P)-binding domain"/>
    <property type="match status" value="1"/>
</dbReference>
<keyword evidence="13" id="KW-1185">Reference proteome</keyword>
<sequence>MPAPERPSAAPKFFVPGDAVPENAYSELAAGMRTATGIPVITAGRILDADTAEHALRDQGVDFVAMTRALIADPDLPRKLLTGGRPRPCISINEGCIGRLYSGMPMECSINPAIRNAELGDGAAAGTTADGAAAGTTADGGVREHVVVVGGGVAGAEAARRAARRGHRVTLLEEQPRLGGRARTADLRRGRQRWDLYLDWLGAELRDLGVDLRLGAPATPDIVAGLAPDSVVLATGSRPRRSSWHGSDVAVADADDVIVAPPVPHGTGTVTIIDPEGGFTAAEALVGAGWTVRTITDLPYVAAKVDPTQVWFVRRRLKKAGVDLQGQVELIRDSEGWGLLDLESDERQAIAAPDLIVLAGARTARDDLFRTLVEALPHTPVRRVGDTRAPRGLRDAVSEGAAAGNTGRFREGRPESQSGVTLTGGS</sequence>
<evidence type="ECO:0000256" key="10">
    <source>
        <dbReference type="SAM" id="MobiDB-lite"/>
    </source>
</evidence>
<proteinExistence type="inferred from homology"/>